<comment type="caution">
    <text evidence="2">The sequence shown here is derived from an EMBL/GenBank/DDBJ whole genome shotgun (WGS) entry which is preliminary data.</text>
</comment>
<evidence type="ECO:0000313" key="2">
    <source>
        <dbReference type="EMBL" id="OXA54553.1"/>
    </source>
</evidence>
<dbReference type="Pfam" id="PF05380">
    <property type="entry name" value="Peptidase_A17"/>
    <property type="match status" value="2"/>
</dbReference>
<dbReference type="STRING" id="158441.A0A226EAM0"/>
<feature type="region of interest" description="Disordered" evidence="1">
    <location>
        <begin position="289"/>
        <end position="339"/>
    </location>
</feature>
<feature type="compositionally biased region" description="Polar residues" evidence="1">
    <location>
        <begin position="313"/>
        <end position="337"/>
    </location>
</feature>
<dbReference type="Gene3D" id="3.30.70.270">
    <property type="match status" value="1"/>
</dbReference>
<feature type="compositionally biased region" description="Polar residues" evidence="1">
    <location>
        <begin position="1103"/>
        <end position="1116"/>
    </location>
</feature>
<evidence type="ECO:0000256" key="1">
    <source>
        <dbReference type="SAM" id="MobiDB-lite"/>
    </source>
</evidence>
<dbReference type="SUPFAM" id="SSF56672">
    <property type="entry name" value="DNA/RNA polymerases"/>
    <property type="match status" value="1"/>
</dbReference>
<feature type="region of interest" description="Disordered" evidence="1">
    <location>
        <begin position="385"/>
        <end position="428"/>
    </location>
</feature>
<dbReference type="InterPro" id="IPR005312">
    <property type="entry name" value="DUF1759"/>
</dbReference>
<proteinExistence type="predicted"/>
<dbReference type="OrthoDB" id="8033604at2759"/>
<feature type="compositionally biased region" description="Polar residues" evidence="1">
    <location>
        <begin position="393"/>
        <end position="403"/>
    </location>
</feature>
<dbReference type="Proteomes" id="UP000198287">
    <property type="component" value="Unassembled WGS sequence"/>
</dbReference>
<protein>
    <submittedName>
        <fullName evidence="2">Uncharacterized protein</fullName>
    </submittedName>
</protein>
<dbReference type="OMA" id="EDHALCH"/>
<evidence type="ECO:0000313" key="3">
    <source>
        <dbReference type="EMBL" id="OXA54559.1"/>
    </source>
</evidence>
<dbReference type="Pfam" id="PF03564">
    <property type="entry name" value="DUF1759"/>
    <property type="match status" value="1"/>
</dbReference>
<dbReference type="PANTHER" id="PTHR47331:SF5">
    <property type="entry name" value="RIBONUCLEASE H"/>
    <property type="match status" value="1"/>
</dbReference>
<keyword evidence="4" id="KW-1185">Reference proteome</keyword>
<feature type="compositionally biased region" description="Polar residues" evidence="1">
    <location>
        <begin position="289"/>
        <end position="301"/>
    </location>
</feature>
<dbReference type="InterPro" id="IPR043502">
    <property type="entry name" value="DNA/RNA_pol_sf"/>
</dbReference>
<reference evidence="2 4" key="1">
    <citation type="submission" date="2015-12" db="EMBL/GenBank/DDBJ databases">
        <title>The genome of Folsomia candida.</title>
        <authorList>
            <person name="Faddeeva A."/>
            <person name="Derks M.F."/>
            <person name="Anvar Y."/>
            <person name="Smit S."/>
            <person name="Van Straalen N."/>
            <person name="Roelofs D."/>
        </authorList>
    </citation>
    <scope>NUCLEOTIDE SEQUENCE [LARGE SCALE GENOMIC DNA]</scope>
    <source>
        <strain evidence="2 4">VU population</strain>
        <tissue evidence="2">Whole body</tissue>
    </source>
</reference>
<evidence type="ECO:0000313" key="4">
    <source>
        <dbReference type="Proteomes" id="UP000198287"/>
    </source>
</evidence>
<dbReference type="GO" id="GO:0071897">
    <property type="term" value="P:DNA biosynthetic process"/>
    <property type="evidence" value="ECO:0007669"/>
    <property type="project" value="UniProtKB-ARBA"/>
</dbReference>
<organism evidence="2 4">
    <name type="scientific">Folsomia candida</name>
    <name type="common">Springtail</name>
    <dbReference type="NCBI Taxonomy" id="158441"/>
    <lineage>
        <taxon>Eukaryota</taxon>
        <taxon>Metazoa</taxon>
        <taxon>Ecdysozoa</taxon>
        <taxon>Arthropoda</taxon>
        <taxon>Hexapoda</taxon>
        <taxon>Collembola</taxon>
        <taxon>Entomobryomorpha</taxon>
        <taxon>Isotomoidea</taxon>
        <taxon>Isotomidae</taxon>
        <taxon>Proisotominae</taxon>
        <taxon>Folsomia</taxon>
    </lineage>
</organism>
<dbReference type="EMBL" id="LNIX01000005">
    <property type="protein sequence ID" value="OXA54559.1"/>
    <property type="molecule type" value="Genomic_DNA"/>
</dbReference>
<feature type="region of interest" description="Disordered" evidence="1">
    <location>
        <begin position="1096"/>
        <end position="1116"/>
    </location>
</feature>
<dbReference type="InterPro" id="IPR008042">
    <property type="entry name" value="Retrotrans_Pao"/>
</dbReference>
<accession>A0A226EAM0</accession>
<gene>
    <name evidence="3" type="ORF">Fcan01_10417</name>
    <name evidence="2" type="ORF">Fcan01_10419</name>
</gene>
<sequence length="1433" mass="160956">MAPSAIDKVERDRDTVKVNLTWLEKRFNDHVTAPAPEAKIRHYIKTVERQEKIEDLFQKIASIVDHKDMDPHSAEYMSMKDRALELEHQFATVLKTFAVPVIPTAASPSTPSTLQLPKLTLPTFDGDLNEWIAFRDMFTNAVHNNASLSKSQKLTYLKAQLKGEAARQVQSITISDANYDIAWTQLSDRYQNDREIFFSIMKRFHDQPLVQPHSAHGIRQLLDVSRECIRSLDVLKLSTHHWGAHLMFIIARKMDYASKELWEQSLKDSAIPSLQTLYDFLEQRARALSASSTNAQKSSKQATHRHDNEKTSRPNGQPSVATMQSMFGKPSSFQMSNPKCHVRTRTEAVKKASLCFNCLKDNHTSAQCQSSKTCRTCNGKHHTLLHRGRNPDASRSQETSSHTVHLARSGTATATAKPDKQHNGSNGQVFATTCQDMKTKNLETLLAIARVLVPDRYSKLQPIRILSDSGSNTHYITESCIKKLGLPRTRCVASATGLGEGALTVAKGFTWLTVSPHFNPSISMKVKALIIPKITGDLPLNPISQHQWPHLQNLKLADPSWHQPLPVDMLLGAEFFFEVTKDGKKTGPPGSPVALNSSFGWMIGGGCPDYNNSLLRNVSHLSTTDHMTEEQSFDQAMRKFWEIEEVPPHHRTLTKEEEACEEHFTSTVKQTSNGQLMVHIPYKLPCPVLGSSLEIAIRRLKQIERRLAMQPHYKDEYAKFMKEYLDLGHMTEVAPPDKDDTNHCYIPHHFVLKADSTTTKFRIVFDASSKTSNGVSLNDTMLIGPTIQDNLFDLILRFRLHKIAFTADMEKMYRQVLVRPEDANLQRIVWRENSNEPIKHFMLRTVTYGTAAASFQATRALQEVGQLKKEELPKAAAVICRDFYMDDLISGDANEEDALITQSQLLEAMESGGFKLRKWSSNCETLLNALPEDLRESKSTLPLDVDPTIKTLGICWNPKEDVFVFKIQPPAHDDTPLTKRKVLSELAKIFDPPGWLSPVIINAKLLMQPLRTLQVGWDTTLPESIQQQWISLVRDMSTLARLQLPRHYLHDSAIASPTLDVPVVTNMSGLCGQSSQLNPAISSTMLSVPVVDTDSSKQRHGHTLQSSTPHHPTQSNNSSLPAYCLAGFSDASERAYSAVVYFCAYQEDKISTSLITSKTRVAPVKTVSLPRLELCGALLLSELMSSVQSALRIPLHSVTAWTDSSVTLSWIKSHPSRWKTFVANRLTKIQALVPPERWGHVRSEDNPADCASRGISSSELINHSLWWKGPHWLKHGIPIPHGVIGPHDDQCKNEERNQTICHAVISSPNQVLLNKYSSLDKLLRVTAILLRFATNCRAKVRSSNPTMLPLTPVELNRSLLCWVRITQAEAFALEIKCLQQDKNIPLSSKIVTLKPFMDQDSVLRVGGRLRHSLLSPEEKNPILHGRLVELLLL</sequence>
<dbReference type="Gene3D" id="3.10.10.10">
    <property type="entry name" value="HIV Type 1 Reverse Transcriptase, subunit A, domain 1"/>
    <property type="match status" value="1"/>
</dbReference>
<dbReference type="PANTHER" id="PTHR47331">
    <property type="entry name" value="PHD-TYPE DOMAIN-CONTAINING PROTEIN"/>
    <property type="match status" value="1"/>
</dbReference>
<dbReference type="EMBL" id="LNIX01000005">
    <property type="protein sequence ID" value="OXA54553.1"/>
    <property type="molecule type" value="Genomic_DNA"/>
</dbReference>
<name>A0A226EAM0_FOLCA</name>
<dbReference type="CDD" id="cd01644">
    <property type="entry name" value="RT_pepA17"/>
    <property type="match status" value="1"/>
</dbReference>
<dbReference type="InterPro" id="IPR043128">
    <property type="entry name" value="Rev_trsase/Diguanyl_cyclase"/>
</dbReference>